<dbReference type="Gene3D" id="1.10.10.10">
    <property type="entry name" value="Winged helix-like DNA-binding domain superfamily/Winged helix DNA-binding domain"/>
    <property type="match status" value="1"/>
</dbReference>
<dbReference type="InterPro" id="IPR039420">
    <property type="entry name" value="WalR-like"/>
</dbReference>
<dbReference type="Gene3D" id="6.10.250.690">
    <property type="match status" value="1"/>
</dbReference>
<dbReference type="InterPro" id="IPR036388">
    <property type="entry name" value="WH-like_DNA-bd_sf"/>
</dbReference>
<keyword evidence="6" id="KW-0597">Phosphoprotein</keyword>
<dbReference type="Gene3D" id="3.40.50.2300">
    <property type="match status" value="1"/>
</dbReference>
<evidence type="ECO:0000256" key="4">
    <source>
        <dbReference type="ARBA" id="ARBA00023163"/>
    </source>
</evidence>
<dbReference type="InterPro" id="IPR001867">
    <property type="entry name" value="OmpR/PhoB-type_DNA-bd"/>
</dbReference>
<evidence type="ECO:0000256" key="5">
    <source>
        <dbReference type="ARBA" id="ARBA00024867"/>
    </source>
</evidence>
<dbReference type="PANTHER" id="PTHR48111:SF43">
    <property type="entry name" value="STAGE 0 SPORULATION PROTEIN A HOMOLOG"/>
    <property type="match status" value="1"/>
</dbReference>
<dbReference type="PROSITE" id="PS50110">
    <property type="entry name" value="RESPONSE_REGULATORY"/>
    <property type="match status" value="1"/>
</dbReference>
<dbReference type="AlphaFoldDB" id="A0A9D1M0A3"/>
<dbReference type="PROSITE" id="PS51755">
    <property type="entry name" value="OMPR_PHOB"/>
    <property type="match status" value="1"/>
</dbReference>
<organism evidence="10 11">
    <name type="scientific">Candidatus Merdicola faecigallinarum</name>
    <dbReference type="NCBI Taxonomy" id="2840862"/>
    <lineage>
        <taxon>Bacteria</taxon>
        <taxon>Bacillati</taxon>
        <taxon>Bacillota</taxon>
        <taxon>Clostridia</taxon>
        <taxon>Candidatus Merdicola</taxon>
    </lineage>
</organism>
<keyword evidence="4" id="KW-0804">Transcription</keyword>
<dbReference type="SMART" id="SM00862">
    <property type="entry name" value="Trans_reg_C"/>
    <property type="match status" value="1"/>
</dbReference>
<evidence type="ECO:0000256" key="6">
    <source>
        <dbReference type="PROSITE-ProRule" id="PRU00169"/>
    </source>
</evidence>
<evidence type="ECO:0000256" key="1">
    <source>
        <dbReference type="ARBA" id="ARBA00018672"/>
    </source>
</evidence>
<dbReference type="GO" id="GO:0005829">
    <property type="term" value="C:cytosol"/>
    <property type="evidence" value="ECO:0007669"/>
    <property type="project" value="TreeGrafter"/>
</dbReference>
<reference evidence="10" key="1">
    <citation type="submission" date="2020-10" db="EMBL/GenBank/DDBJ databases">
        <authorList>
            <person name="Gilroy R."/>
        </authorList>
    </citation>
    <scope>NUCLEOTIDE SEQUENCE</scope>
    <source>
        <strain evidence="10">CHK195-15760</strain>
    </source>
</reference>
<protein>
    <recommendedName>
        <fullName evidence="1">Stage 0 sporulation protein A homolog</fullName>
    </recommendedName>
</protein>
<dbReference type="CDD" id="cd00383">
    <property type="entry name" value="trans_reg_C"/>
    <property type="match status" value="1"/>
</dbReference>
<proteinExistence type="predicted"/>
<evidence type="ECO:0000313" key="10">
    <source>
        <dbReference type="EMBL" id="HIU51490.1"/>
    </source>
</evidence>
<dbReference type="GO" id="GO:0006355">
    <property type="term" value="P:regulation of DNA-templated transcription"/>
    <property type="evidence" value="ECO:0007669"/>
    <property type="project" value="InterPro"/>
</dbReference>
<evidence type="ECO:0000256" key="2">
    <source>
        <dbReference type="ARBA" id="ARBA00023015"/>
    </source>
</evidence>
<dbReference type="SUPFAM" id="SSF46894">
    <property type="entry name" value="C-terminal effector domain of the bipartite response regulators"/>
    <property type="match status" value="1"/>
</dbReference>
<evidence type="ECO:0000259" key="8">
    <source>
        <dbReference type="PROSITE" id="PS50110"/>
    </source>
</evidence>
<dbReference type="InterPro" id="IPR011006">
    <property type="entry name" value="CheY-like_superfamily"/>
</dbReference>
<accession>A0A9D1M0A3</accession>
<dbReference type="Pfam" id="PF00486">
    <property type="entry name" value="Trans_reg_C"/>
    <property type="match status" value="1"/>
</dbReference>
<feature type="domain" description="Response regulatory" evidence="8">
    <location>
        <begin position="3"/>
        <end position="116"/>
    </location>
</feature>
<evidence type="ECO:0000313" key="11">
    <source>
        <dbReference type="Proteomes" id="UP000824093"/>
    </source>
</evidence>
<feature type="modified residue" description="4-aspartylphosphate" evidence="6">
    <location>
        <position position="52"/>
    </location>
</feature>
<dbReference type="EMBL" id="DVNH01000019">
    <property type="protein sequence ID" value="HIU51490.1"/>
    <property type="molecule type" value="Genomic_DNA"/>
</dbReference>
<dbReference type="InterPro" id="IPR001789">
    <property type="entry name" value="Sig_transdc_resp-reg_receiver"/>
</dbReference>
<dbReference type="Pfam" id="PF00072">
    <property type="entry name" value="Response_reg"/>
    <property type="match status" value="1"/>
</dbReference>
<comment type="function">
    <text evidence="5">May play the central regulatory role in sporulation. It may be an element of the effector pathway responsible for the activation of sporulation genes in response to nutritional stress. Spo0A may act in concert with spo0H (a sigma factor) to control the expression of some genes that are critical to the sporulation process.</text>
</comment>
<dbReference type="InterPro" id="IPR016032">
    <property type="entry name" value="Sig_transdc_resp-reg_C-effctor"/>
</dbReference>
<dbReference type="GO" id="GO:0000976">
    <property type="term" value="F:transcription cis-regulatory region binding"/>
    <property type="evidence" value="ECO:0007669"/>
    <property type="project" value="TreeGrafter"/>
</dbReference>
<name>A0A9D1M0A3_9FIRM</name>
<feature type="domain" description="OmpR/PhoB-type" evidence="9">
    <location>
        <begin position="126"/>
        <end position="223"/>
    </location>
</feature>
<comment type="caution">
    <text evidence="10">The sequence shown here is derived from an EMBL/GenBank/DDBJ whole genome shotgun (WGS) entry which is preliminary data.</text>
</comment>
<feature type="DNA-binding region" description="OmpR/PhoB-type" evidence="7">
    <location>
        <begin position="126"/>
        <end position="223"/>
    </location>
</feature>
<dbReference type="SMART" id="SM00448">
    <property type="entry name" value="REC"/>
    <property type="match status" value="1"/>
</dbReference>
<gene>
    <name evidence="10" type="ORF">IAB70_02540</name>
</gene>
<evidence type="ECO:0000259" key="9">
    <source>
        <dbReference type="PROSITE" id="PS51755"/>
    </source>
</evidence>
<dbReference type="Proteomes" id="UP000824093">
    <property type="component" value="Unassembled WGS sequence"/>
</dbReference>
<dbReference type="GO" id="GO:0032993">
    <property type="term" value="C:protein-DNA complex"/>
    <property type="evidence" value="ECO:0007669"/>
    <property type="project" value="TreeGrafter"/>
</dbReference>
<keyword evidence="2" id="KW-0805">Transcription regulation</keyword>
<evidence type="ECO:0000256" key="7">
    <source>
        <dbReference type="PROSITE-ProRule" id="PRU01091"/>
    </source>
</evidence>
<reference evidence="10" key="2">
    <citation type="journal article" date="2021" name="PeerJ">
        <title>Extensive microbial diversity within the chicken gut microbiome revealed by metagenomics and culture.</title>
        <authorList>
            <person name="Gilroy R."/>
            <person name="Ravi A."/>
            <person name="Getino M."/>
            <person name="Pursley I."/>
            <person name="Horton D.L."/>
            <person name="Alikhan N.F."/>
            <person name="Baker D."/>
            <person name="Gharbi K."/>
            <person name="Hall N."/>
            <person name="Watson M."/>
            <person name="Adriaenssens E.M."/>
            <person name="Foster-Nyarko E."/>
            <person name="Jarju S."/>
            <person name="Secka A."/>
            <person name="Antonio M."/>
            <person name="Oren A."/>
            <person name="Chaudhuri R.R."/>
            <person name="La Ragione R."/>
            <person name="Hildebrand F."/>
            <person name="Pallen M.J."/>
        </authorList>
    </citation>
    <scope>NUCLEOTIDE SEQUENCE</scope>
    <source>
        <strain evidence="10">CHK195-15760</strain>
    </source>
</reference>
<evidence type="ECO:0000256" key="3">
    <source>
        <dbReference type="ARBA" id="ARBA00023125"/>
    </source>
</evidence>
<dbReference type="PANTHER" id="PTHR48111">
    <property type="entry name" value="REGULATOR OF RPOS"/>
    <property type="match status" value="1"/>
</dbReference>
<keyword evidence="3 7" id="KW-0238">DNA-binding</keyword>
<dbReference type="SUPFAM" id="SSF52172">
    <property type="entry name" value="CheY-like"/>
    <property type="match status" value="1"/>
</dbReference>
<sequence length="223" mass="25951">MQKILIVEDDEKLRKELEIFLNKNGFIAKGLEKFDNTIEEILNENADLVLLDINLPYTDGEFVCKELRKTSNVPIIMVTSRDNEIDELMSLNYGADQYVTKPYNIQILLAKINGLLRRNQNAGANTEKIDCNGFVLNMAERVIEKDNKKIDLTKNEYSILYFLSIHKNKVVSRDEIMDYLWESEEFIDDNTLNVNIRRLRNKLEEIGLVDKIETKRGQGYLLV</sequence>
<dbReference type="GO" id="GO:0000156">
    <property type="term" value="F:phosphorelay response regulator activity"/>
    <property type="evidence" value="ECO:0007669"/>
    <property type="project" value="TreeGrafter"/>
</dbReference>